<protein>
    <recommendedName>
        <fullName evidence="3">Peptidase A2 domain-containing protein</fullName>
    </recommendedName>
</protein>
<dbReference type="AlphaFoldDB" id="A0A4Y2UU60"/>
<name>A0A4Y2UU60_ARAVE</name>
<comment type="caution">
    <text evidence="1">The sequence shown here is derived from an EMBL/GenBank/DDBJ whole genome shotgun (WGS) entry which is preliminary data.</text>
</comment>
<proteinExistence type="predicted"/>
<dbReference type="OrthoDB" id="6765241at2759"/>
<sequence length="87" mass="9843">MPSSLQLESETTRKSGKLQFPVSSAINTAAENVYDSDKFPSFIRDRRSNLHFLLDSGADDFSCSSEVKRRHKIIHVLLMAQKSQLMV</sequence>
<keyword evidence="2" id="KW-1185">Reference proteome</keyword>
<evidence type="ECO:0008006" key="3">
    <source>
        <dbReference type="Google" id="ProtNLM"/>
    </source>
</evidence>
<reference evidence="1 2" key="1">
    <citation type="journal article" date="2019" name="Sci. Rep.">
        <title>Orb-weaving spider Araneus ventricosus genome elucidates the spidroin gene catalogue.</title>
        <authorList>
            <person name="Kono N."/>
            <person name="Nakamura H."/>
            <person name="Ohtoshi R."/>
            <person name="Moran D.A.P."/>
            <person name="Shinohara A."/>
            <person name="Yoshida Y."/>
            <person name="Fujiwara M."/>
            <person name="Mori M."/>
            <person name="Tomita M."/>
            <person name="Arakawa K."/>
        </authorList>
    </citation>
    <scope>NUCLEOTIDE SEQUENCE [LARGE SCALE GENOMIC DNA]</scope>
</reference>
<organism evidence="1 2">
    <name type="scientific">Araneus ventricosus</name>
    <name type="common">Orbweaver spider</name>
    <name type="synonym">Epeira ventricosa</name>
    <dbReference type="NCBI Taxonomy" id="182803"/>
    <lineage>
        <taxon>Eukaryota</taxon>
        <taxon>Metazoa</taxon>
        <taxon>Ecdysozoa</taxon>
        <taxon>Arthropoda</taxon>
        <taxon>Chelicerata</taxon>
        <taxon>Arachnida</taxon>
        <taxon>Araneae</taxon>
        <taxon>Araneomorphae</taxon>
        <taxon>Entelegynae</taxon>
        <taxon>Araneoidea</taxon>
        <taxon>Araneidae</taxon>
        <taxon>Araneus</taxon>
    </lineage>
</organism>
<evidence type="ECO:0000313" key="2">
    <source>
        <dbReference type="Proteomes" id="UP000499080"/>
    </source>
</evidence>
<gene>
    <name evidence="1" type="ORF">AVEN_226969_1</name>
</gene>
<accession>A0A4Y2UU60</accession>
<dbReference type="Proteomes" id="UP000499080">
    <property type="component" value="Unassembled WGS sequence"/>
</dbReference>
<evidence type="ECO:0000313" key="1">
    <source>
        <dbReference type="EMBL" id="GBO14997.1"/>
    </source>
</evidence>
<dbReference type="EMBL" id="BGPR01039078">
    <property type="protein sequence ID" value="GBO14997.1"/>
    <property type="molecule type" value="Genomic_DNA"/>
</dbReference>